<accession>A5CYS5</accession>
<dbReference type="HOGENOM" id="CLU_3046335_0_0_9"/>
<protein>
    <submittedName>
        <fullName evidence="1">Uncharacterized protein</fullName>
    </submittedName>
</protein>
<sequence>MIKFLCDCGNEEPDGFYISVSQGDLCDILTVVCKNCGDVKEEFVACNRDAIILS</sequence>
<keyword evidence="2" id="KW-1185">Reference proteome</keyword>
<evidence type="ECO:0000313" key="2">
    <source>
        <dbReference type="Proteomes" id="UP000006556"/>
    </source>
</evidence>
<dbReference type="AlphaFoldDB" id="A5CYS5"/>
<reference evidence="2" key="1">
    <citation type="journal article" date="2008" name="Genome Res.">
        <title>The genome of Pelotomaculum thermopropionicum reveals niche-associated evolution in anaerobic microbiota.</title>
        <authorList>
            <person name="Kosaka T."/>
            <person name="Kato S."/>
            <person name="Shimoyama T."/>
            <person name="Ishii S."/>
            <person name="Abe T."/>
            <person name="Watanabe K."/>
        </authorList>
    </citation>
    <scope>NUCLEOTIDE SEQUENCE [LARGE SCALE GENOMIC DNA]</scope>
    <source>
        <strain evidence="2">DSM 13744 / JCM 10971 / SI</strain>
    </source>
</reference>
<name>A5CYS5_PELTS</name>
<organism evidence="1 2">
    <name type="scientific">Pelotomaculum thermopropionicum (strain DSM 13744 / JCM 10971 / SI)</name>
    <dbReference type="NCBI Taxonomy" id="370438"/>
    <lineage>
        <taxon>Bacteria</taxon>
        <taxon>Bacillati</taxon>
        <taxon>Bacillota</taxon>
        <taxon>Clostridia</taxon>
        <taxon>Eubacteriales</taxon>
        <taxon>Desulfotomaculaceae</taxon>
        <taxon>Pelotomaculum</taxon>
    </lineage>
</organism>
<proteinExistence type="predicted"/>
<dbReference type="STRING" id="370438.PTH_2661"/>
<gene>
    <name evidence="1" type="ordered locus">PTH_2661</name>
</gene>
<dbReference type="KEGG" id="pth:PTH_2661"/>
<evidence type="ECO:0000313" key="1">
    <source>
        <dbReference type="EMBL" id="BAF60842.1"/>
    </source>
</evidence>
<dbReference type="Proteomes" id="UP000006556">
    <property type="component" value="Chromosome"/>
</dbReference>
<dbReference type="EMBL" id="AP009389">
    <property type="protein sequence ID" value="BAF60842.1"/>
    <property type="molecule type" value="Genomic_DNA"/>
</dbReference>